<dbReference type="OrthoDB" id="7477368at2759"/>
<dbReference type="SUPFAM" id="SSF57903">
    <property type="entry name" value="FYVE/PHD zinc finger"/>
    <property type="match status" value="1"/>
</dbReference>
<dbReference type="EMBL" id="BGPR01000008">
    <property type="protein sequence ID" value="GBL75603.1"/>
    <property type="molecule type" value="Genomic_DNA"/>
</dbReference>
<organism evidence="2 3">
    <name type="scientific">Araneus ventricosus</name>
    <name type="common">Orbweaver spider</name>
    <name type="synonym">Epeira ventricosa</name>
    <dbReference type="NCBI Taxonomy" id="182803"/>
    <lineage>
        <taxon>Eukaryota</taxon>
        <taxon>Metazoa</taxon>
        <taxon>Ecdysozoa</taxon>
        <taxon>Arthropoda</taxon>
        <taxon>Chelicerata</taxon>
        <taxon>Arachnida</taxon>
        <taxon>Araneae</taxon>
        <taxon>Araneomorphae</taxon>
        <taxon>Entelegynae</taxon>
        <taxon>Araneoidea</taxon>
        <taxon>Araneidae</taxon>
        <taxon>Araneus</taxon>
    </lineage>
</organism>
<gene>
    <name evidence="2" type="ORF">AVEN_154927_1</name>
</gene>
<dbReference type="AlphaFoldDB" id="A0A4Y2A777"/>
<sequence>MSQSVNSRRTHYNNEKKNSVDKKFKNKKNIVLKENLGNVERKTKETFDSDEENEDENCMCIYRLNPYEESNYGEQLVQCNECQRWKYEDCITNGNSKYFACKDCESDFENC</sequence>
<evidence type="ECO:0000313" key="2">
    <source>
        <dbReference type="EMBL" id="GBL75603.1"/>
    </source>
</evidence>
<reference evidence="2 3" key="1">
    <citation type="journal article" date="2019" name="Sci. Rep.">
        <title>Orb-weaving spider Araneus ventricosus genome elucidates the spidroin gene catalogue.</title>
        <authorList>
            <person name="Kono N."/>
            <person name="Nakamura H."/>
            <person name="Ohtoshi R."/>
            <person name="Moran D.A.P."/>
            <person name="Shinohara A."/>
            <person name="Yoshida Y."/>
            <person name="Fujiwara M."/>
            <person name="Mori M."/>
            <person name="Tomita M."/>
            <person name="Arakawa K."/>
        </authorList>
    </citation>
    <scope>NUCLEOTIDE SEQUENCE [LARGE SCALE GENOMIC DNA]</scope>
</reference>
<evidence type="ECO:0000256" key="1">
    <source>
        <dbReference type="SAM" id="MobiDB-lite"/>
    </source>
</evidence>
<feature type="compositionally biased region" description="Basic and acidic residues" evidence="1">
    <location>
        <begin position="12"/>
        <end position="23"/>
    </location>
</feature>
<name>A0A4Y2A777_ARAVE</name>
<proteinExistence type="predicted"/>
<evidence type="ECO:0008006" key="4">
    <source>
        <dbReference type="Google" id="ProtNLM"/>
    </source>
</evidence>
<dbReference type="Proteomes" id="UP000499080">
    <property type="component" value="Unassembled WGS sequence"/>
</dbReference>
<protein>
    <recommendedName>
        <fullName evidence="4">Zinc finger PHD-type domain-containing protein</fullName>
    </recommendedName>
</protein>
<evidence type="ECO:0000313" key="3">
    <source>
        <dbReference type="Proteomes" id="UP000499080"/>
    </source>
</evidence>
<keyword evidence="3" id="KW-1185">Reference proteome</keyword>
<dbReference type="InterPro" id="IPR011011">
    <property type="entry name" value="Znf_FYVE_PHD"/>
</dbReference>
<feature type="region of interest" description="Disordered" evidence="1">
    <location>
        <begin position="1"/>
        <end position="26"/>
    </location>
</feature>
<accession>A0A4Y2A777</accession>
<comment type="caution">
    <text evidence="2">The sequence shown here is derived from an EMBL/GenBank/DDBJ whole genome shotgun (WGS) entry which is preliminary data.</text>
</comment>